<comment type="caution">
    <text evidence="1">The sequence shown here is derived from an EMBL/GenBank/DDBJ whole genome shotgun (WGS) entry which is preliminary data.</text>
</comment>
<sequence>DFEEHVDEIKNLLYANFRKDIMRMASRGFPEWYKKKLLVDSGVLGVSIETATELARETLDQIEPIEERRIIAKENPDE</sequence>
<name>A0A0F9M7D0_9ZZZZ</name>
<reference evidence="1" key="1">
    <citation type="journal article" date="2015" name="Nature">
        <title>Complex archaea that bridge the gap between prokaryotes and eukaryotes.</title>
        <authorList>
            <person name="Spang A."/>
            <person name="Saw J.H."/>
            <person name="Jorgensen S.L."/>
            <person name="Zaremba-Niedzwiedzka K."/>
            <person name="Martijn J."/>
            <person name="Lind A.E."/>
            <person name="van Eijk R."/>
            <person name="Schleper C."/>
            <person name="Guy L."/>
            <person name="Ettema T.J."/>
        </authorList>
    </citation>
    <scope>NUCLEOTIDE SEQUENCE</scope>
</reference>
<proteinExistence type="predicted"/>
<feature type="non-terminal residue" evidence="1">
    <location>
        <position position="1"/>
    </location>
</feature>
<gene>
    <name evidence="1" type="ORF">LCGC14_1109160</name>
</gene>
<dbReference type="AlphaFoldDB" id="A0A0F9M7D0"/>
<accession>A0A0F9M7D0</accession>
<organism evidence="1">
    <name type="scientific">marine sediment metagenome</name>
    <dbReference type="NCBI Taxonomy" id="412755"/>
    <lineage>
        <taxon>unclassified sequences</taxon>
        <taxon>metagenomes</taxon>
        <taxon>ecological metagenomes</taxon>
    </lineage>
</organism>
<protein>
    <submittedName>
        <fullName evidence="1">Uncharacterized protein</fullName>
    </submittedName>
</protein>
<evidence type="ECO:0000313" key="1">
    <source>
        <dbReference type="EMBL" id="KKN03280.1"/>
    </source>
</evidence>
<dbReference type="EMBL" id="LAZR01005052">
    <property type="protein sequence ID" value="KKN03280.1"/>
    <property type="molecule type" value="Genomic_DNA"/>
</dbReference>